<evidence type="ECO:0000313" key="1">
    <source>
        <dbReference type="Proteomes" id="UP000887574"/>
    </source>
</evidence>
<name>A0A915DMH3_9BILA</name>
<sequence length="68" mass="7908">MEEDKLTTIEADEDIFEINDFTVVTELEIFIVAIETVLHDNKWLVEGKKTEAIEEKPNFVSKTVSYKM</sequence>
<dbReference type="Proteomes" id="UP000887574">
    <property type="component" value="Unplaced"/>
</dbReference>
<dbReference type="AlphaFoldDB" id="A0A915DMH3"/>
<protein>
    <submittedName>
        <fullName evidence="2">Uncharacterized protein</fullName>
    </submittedName>
</protein>
<keyword evidence="1" id="KW-1185">Reference proteome</keyword>
<proteinExistence type="predicted"/>
<dbReference type="WBParaSite" id="jg21134">
    <property type="protein sequence ID" value="jg21134"/>
    <property type="gene ID" value="jg21134"/>
</dbReference>
<reference evidence="2" key="1">
    <citation type="submission" date="2022-11" db="UniProtKB">
        <authorList>
            <consortium name="WormBaseParasite"/>
        </authorList>
    </citation>
    <scope>IDENTIFICATION</scope>
</reference>
<evidence type="ECO:0000313" key="2">
    <source>
        <dbReference type="WBParaSite" id="jg21134"/>
    </source>
</evidence>
<accession>A0A915DMH3</accession>
<organism evidence="1 2">
    <name type="scientific">Ditylenchus dipsaci</name>
    <dbReference type="NCBI Taxonomy" id="166011"/>
    <lineage>
        <taxon>Eukaryota</taxon>
        <taxon>Metazoa</taxon>
        <taxon>Ecdysozoa</taxon>
        <taxon>Nematoda</taxon>
        <taxon>Chromadorea</taxon>
        <taxon>Rhabditida</taxon>
        <taxon>Tylenchina</taxon>
        <taxon>Tylenchomorpha</taxon>
        <taxon>Sphaerularioidea</taxon>
        <taxon>Anguinidae</taxon>
        <taxon>Anguininae</taxon>
        <taxon>Ditylenchus</taxon>
    </lineage>
</organism>